<feature type="compositionally biased region" description="Low complexity" evidence="1">
    <location>
        <begin position="163"/>
        <end position="172"/>
    </location>
</feature>
<sequence>MGSTCRVETAQQKYKFVVGDGRQPLVWMRCGVYDRTFCGALRCTRPSLPQWWWCLAPRGTLHVAVRFVSNSGIPIANCYRRLGVDCTATTEEMKAAYRRRALECHPDVVNDDQKAQAEVEFRAVSEAYDVLMDPHKRAEHDKALGLDRVAASRATSPQRDTTAAPSPASSRAALRRRQKPFVRGDADRKFREAFHGMSIDQVIFQERLRQRQEKRKPHEATASSSSYEESLRRVMVDAAERFHEKMRRQYGPSMLRHVKLQTELPNGPQPPPSDYMPFRPFHGWSVPEGVRTVPEPRMGPTSHVNEEDVKFEGPSTPTRRDLPKHFPTVKALDGSVMGRGEALQHLERERNAPYNMGKLYSYHRPY</sequence>
<reference evidence="3 4" key="1">
    <citation type="submission" date="2013-07" db="EMBL/GenBank/DDBJ databases">
        <authorList>
            <person name="Stoco P.H."/>
            <person name="Wagner G."/>
            <person name="Gerber A."/>
            <person name="Zaha A."/>
            <person name="Thompson C."/>
            <person name="Bartholomeu D.C."/>
            <person name="Luckemeyer D.D."/>
            <person name="Bahia D."/>
            <person name="Loreto E."/>
            <person name="Prestes E.B."/>
            <person name="Lima F.M."/>
            <person name="Rodrigues-Luiz G."/>
            <person name="Vallejo G.A."/>
            <person name="Filho J.F."/>
            <person name="Monteiro K.M."/>
            <person name="Tyler K.M."/>
            <person name="de Almeida L.G."/>
            <person name="Ortiz M.F."/>
            <person name="Siervo M.A."/>
            <person name="de Moraes M.H."/>
            <person name="Cunha O.L."/>
            <person name="Mendonca-Neto R."/>
            <person name="Silva R."/>
            <person name="Teixeira S.M."/>
            <person name="Murta S.M."/>
            <person name="Sincero T.C."/>
            <person name="Mendes T.A."/>
            <person name="Urmenyi T.P."/>
            <person name="Silva V.G."/>
            <person name="da Rocha W.D."/>
            <person name="Andersson B."/>
            <person name="Romanha A.J."/>
            <person name="Steindel M."/>
            <person name="de Vasconcelos A.T."/>
            <person name="Grisard E.C."/>
        </authorList>
    </citation>
    <scope>NUCLEOTIDE SEQUENCE [LARGE SCALE GENOMIC DNA]</scope>
    <source>
        <strain evidence="3 4">SC58</strain>
    </source>
</reference>
<feature type="domain" description="J" evidence="2">
    <location>
        <begin position="77"/>
        <end position="144"/>
    </location>
</feature>
<gene>
    <name evidence="3" type="ORF">TRSC58_05025</name>
</gene>
<name>A0A061IVV7_TRYRA</name>
<evidence type="ECO:0000259" key="2">
    <source>
        <dbReference type="PROSITE" id="PS50076"/>
    </source>
</evidence>
<comment type="caution">
    <text evidence="3">The sequence shown here is derived from an EMBL/GenBank/DDBJ whole genome shotgun (WGS) entry which is preliminary data.</text>
</comment>
<accession>A0A061IVV7</accession>
<feature type="region of interest" description="Disordered" evidence="1">
    <location>
        <begin position="151"/>
        <end position="185"/>
    </location>
</feature>
<dbReference type="AlphaFoldDB" id="A0A061IVV7"/>
<dbReference type="SUPFAM" id="SSF46565">
    <property type="entry name" value="Chaperone J-domain"/>
    <property type="match status" value="1"/>
</dbReference>
<dbReference type="InterPro" id="IPR050817">
    <property type="entry name" value="DjlA_DnaK_co-chaperone"/>
</dbReference>
<dbReference type="Gene3D" id="1.10.287.110">
    <property type="entry name" value="DnaJ domain"/>
    <property type="match status" value="1"/>
</dbReference>
<dbReference type="CDD" id="cd06257">
    <property type="entry name" value="DnaJ"/>
    <property type="match status" value="1"/>
</dbReference>
<dbReference type="EMBL" id="AUPL01005025">
    <property type="protein sequence ID" value="ESL07288.1"/>
    <property type="molecule type" value="Genomic_DNA"/>
</dbReference>
<evidence type="ECO:0000313" key="3">
    <source>
        <dbReference type="EMBL" id="ESL07288.1"/>
    </source>
</evidence>
<keyword evidence="4" id="KW-1185">Reference proteome</keyword>
<dbReference type="PANTHER" id="PTHR24074">
    <property type="entry name" value="CO-CHAPERONE PROTEIN DJLA"/>
    <property type="match status" value="1"/>
</dbReference>
<evidence type="ECO:0000313" key="4">
    <source>
        <dbReference type="Proteomes" id="UP000031737"/>
    </source>
</evidence>
<feature type="compositionally biased region" description="Basic and acidic residues" evidence="1">
    <location>
        <begin position="209"/>
        <end position="219"/>
    </location>
</feature>
<feature type="region of interest" description="Disordered" evidence="1">
    <location>
        <begin position="297"/>
        <end position="324"/>
    </location>
</feature>
<dbReference type="InterPro" id="IPR001623">
    <property type="entry name" value="DnaJ_domain"/>
</dbReference>
<dbReference type="SMART" id="SM00271">
    <property type="entry name" value="DnaJ"/>
    <property type="match status" value="1"/>
</dbReference>
<organism evidence="3 4">
    <name type="scientific">Trypanosoma rangeli SC58</name>
    <dbReference type="NCBI Taxonomy" id="429131"/>
    <lineage>
        <taxon>Eukaryota</taxon>
        <taxon>Discoba</taxon>
        <taxon>Euglenozoa</taxon>
        <taxon>Kinetoplastea</taxon>
        <taxon>Metakinetoplastina</taxon>
        <taxon>Trypanosomatida</taxon>
        <taxon>Trypanosomatidae</taxon>
        <taxon>Trypanosoma</taxon>
        <taxon>Herpetosoma</taxon>
    </lineage>
</organism>
<dbReference type="Proteomes" id="UP000031737">
    <property type="component" value="Unassembled WGS sequence"/>
</dbReference>
<dbReference type="Pfam" id="PF00226">
    <property type="entry name" value="DnaJ"/>
    <property type="match status" value="1"/>
</dbReference>
<feature type="region of interest" description="Disordered" evidence="1">
    <location>
        <begin position="209"/>
        <end position="229"/>
    </location>
</feature>
<dbReference type="VEuPathDB" id="TriTrypDB:TRSC58_05025"/>
<dbReference type="PROSITE" id="PS50076">
    <property type="entry name" value="DNAJ_2"/>
    <property type="match status" value="1"/>
</dbReference>
<dbReference type="PRINTS" id="PR00625">
    <property type="entry name" value="JDOMAIN"/>
</dbReference>
<evidence type="ECO:0000256" key="1">
    <source>
        <dbReference type="SAM" id="MobiDB-lite"/>
    </source>
</evidence>
<dbReference type="InterPro" id="IPR036869">
    <property type="entry name" value="J_dom_sf"/>
</dbReference>
<dbReference type="OrthoDB" id="445556at2759"/>
<proteinExistence type="predicted"/>
<protein>
    <submittedName>
        <fullName evidence="3">DnaJ chaperone protein</fullName>
    </submittedName>
</protein>